<reference evidence="10 11" key="1">
    <citation type="journal article" date="2015" name="Genome Biol. Evol.">
        <title>Phylogenomic analyses indicate that early fungi evolved digesting cell walls of algal ancestors of land plants.</title>
        <authorList>
            <person name="Chang Y."/>
            <person name="Wang S."/>
            <person name="Sekimoto S."/>
            <person name="Aerts A.L."/>
            <person name="Choi C."/>
            <person name="Clum A."/>
            <person name="LaButti K.M."/>
            <person name="Lindquist E.A."/>
            <person name="Yee Ngan C."/>
            <person name="Ohm R.A."/>
            <person name="Salamov A.A."/>
            <person name="Grigoriev I.V."/>
            <person name="Spatafora J.W."/>
            <person name="Berbee M.L."/>
        </authorList>
    </citation>
    <scope>NUCLEOTIDE SEQUENCE [LARGE SCALE GENOMIC DNA]</scope>
    <source>
        <strain evidence="10 11">JEL478</strain>
    </source>
</reference>
<dbReference type="CDD" id="cd03013">
    <property type="entry name" value="PRX5_like"/>
    <property type="match status" value="1"/>
</dbReference>
<dbReference type="GO" id="GO:0034599">
    <property type="term" value="P:cellular response to oxidative stress"/>
    <property type="evidence" value="ECO:0007669"/>
    <property type="project" value="InterPro"/>
</dbReference>
<sequence length="178" mass="18794">MAPIKVGDKLPYNIILRRLVPKEGEGTFCRGLSAGANEQIKTEDLFKGKKVVLAALPGAFTPTCSNSHVPGFIDHYDQLKAAGVDTVGIVSVNDQFTMAAWGKVLGADPEKIQMLADGSADFTQAIGLELDLVKGGLGIRSKRYALVADDGVVTYLGVDAASLKESAAEAVLEFLGKK</sequence>
<dbReference type="PROSITE" id="PS51352">
    <property type="entry name" value="THIOREDOXIN_2"/>
    <property type="match status" value="1"/>
</dbReference>
<evidence type="ECO:0000313" key="10">
    <source>
        <dbReference type="EMBL" id="KXS21681.1"/>
    </source>
</evidence>
<evidence type="ECO:0000256" key="8">
    <source>
        <dbReference type="RuleBase" id="RU366011"/>
    </source>
</evidence>
<protein>
    <recommendedName>
        <fullName evidence="6">Thioredoxin-dependent peroxiredoxin</fullName>
    </recommendedName>
</protein>
<evidence type="ECO:0000256" key="1">
    <source>
        <dbReference type="ARBA" id="ARBA00010505"/>
    </source>
</evidence>
<keyword evidence="11" id="KW-1185">Reference proteome</keyword>
<evidence type="ECO:0000256" key="4">
    <source>
        <dbReference type="ARBA" id="ARBA00023002"/>
    </source>
</evidence>
<dbReference type="FunFam" id="3.40.30.10:FF:000020">
    <property type="entry name" value="Peroxiredoxin"/>
    <property type="match status" value="1"/>
</dbReference>
<dbReference type="SUPFAM" id="SSF52833">
    <property type="entry name" value="Thioredoxin-like"/>
    <property type="match status" value="1"/>
</dbReference>
<dbReference type="InterPro" id="IPR013740">
    <property type="entry name" value="Redoxin"/>
</dbReference>
<dbReference type="GO" id="GO:0042744">
    <property type="term" value="P:hydrogen peroxide catabolic process"/>
    <property type="evidence" value="ECO:0007669"/>
    <property type="project" value="TreeGrafter"/>
</dbReference>
<name>A0A139AY54_GONPJ</name>
<evidence type="ECO:0000256" key="7">
    <source>
        <dbReference type="PIRSR" id="PIRSR637944-1"/>
    </source>
</evidence>
<dbReference type="GO" id="GO:0005737">
    <property type="term" value="C:cytoplasm"/>
    <property type="evidence" value="ECO:0007669"/>
    <property type="project" value="TreeGrafter"/>
</dbReference>
<evidence type="ECO:0000259" key="9">
    <source>
        <dbReference type="PROSITE" id="PS51352"/>
    </source>
</evidence>
<dbReference type="GO" id="GO:0045454">
    <property type="term" value="P:cell redox homeostasis"/>
    <property type="evidence" value="ECO:0007669"/>
    <property type="project" value="TreeGrafter"/>
</dbReference>
<accession>A0A139AY54</accession>
<organism evidence="10 11">
    <name type="scientific">Gonapodya prolifera (strain JEL478)</name>
    <name type="common">Monoblepharis prolifera</name>
    <dbReference type="NCBI Taxonomy" id="1344416"/>
    <lineage>
        <taxon>Eukaryota</taxon>
        <taxon>Fungi</taxon>
        <taxon>Fungi incertae sedis</taxon>
        <taxon>Chytridiomycota</taxon>
        <taxon>Chytridiomycota incertae sedis</taxon>
        <taxon>Monoblepharidomycetes</taxon>
        <taxon>Monoblepharidales</taxon>
        <taxon>Gonapodyaceae</taxon>
        <taxon>Gonapodya</taxon>
    </lineage>
</organism>
<proteinExistence type="inferred from homology"/>
<dbReference type="AlphaFoldDB" id="A0A139AY54"/>
<dbReference type="PANTHER" id="PTHR10430:SF16">
    <property type="entry name" value="PEROXIREDOXIN-5, MITOCHONDRIAL"/>
    <property type="match status" value="1"/>
</dbReference>
<keyword evidence="4 8" id="KW-0560">Oxidoreductase</keyword>
<keyword evidence="5 8" id="KW-0676">Redox-active center</keyword>
<dbReference type="InterPro" id="IPR037944">
    <property type="entry name" value="PRX5-like"/>
</dbReference>
<evidence type="ECO:0000256" key="3">
    <source>
        <dbReference type="ARBA" id="ARBA00022862"/>
    </source>
</evidence>
<dbReference type="OrthoDB" id="1882547at2759"/>
<dbReference type="EMBL" id="KQ965732">
    <property type="protein sequence ID" value="KXS21681.1"/>
    <property type="molecule type" value="Genomic_DNA"/>
</dbReference>
<keyword evidence="2 8" id="KW-0575">Peroxidase</keyword>
<dbReference type="Gene3D" id="3.40.30.10">
    <property type="entry name" value="Glutaredoxin"/>
    <property type="match status" value="1"/>
</dbReference>
<dbReference type="PANTHER" id="PTHR10430">
    <property type="entry name" value="PEROXIREDOXIN"/>
    <property type="match status" value="1"/>
</dbReference>
<gene>
    <name evidence="10" type="ORF">M427DRAFT_65657</name>
</gene>
<evidence type="ECO:0000313" key="11">
    <source>
        <dbReference type="Proteomes" id="UP000070544"/>
    </source>
</evidence>
<comment type="similarity">
    <text evidence="1 8">Belongs to the peroxiredoxin family. Prx5 subfamily.</text>
</comment>
<feature type="domain" description="Thioredoxin" evidence="9">
    <location>
        <begin position="4"/>
        <end position="178"/>
    </location>
</feature>
<dbReference type="InterPro" id="IPR013766">
    <property type="entry name" value="Thioredoxin_domain"/>
</dbReference>
<feature type="active site" description="Cysteine sulfenic acid (-SOH) intermediate" evidence="7">
    <location>
        <position position="64"/>
    </location>
</feature>
<dbReference type="Pfam" id="PF08534">
    <property type="entry name" value="Redoxin"/>
    <property type="match status" value="1"/>
</dbReference>
<dbReference type="STRING" id="1344416.A0A139AY54"/>
<dbReference type="InterPro" id="IPR036249">
    <property type="entry name" value="Thioredoxin-like_sf"/>
</dbReference>
<keyword evidence="3 8" id="KW-0049">Antioxidant</keyword>
<evidence type="ECO:0000256" key="2">
    <source>
        <dbReference type="ARBA" id="ARBA00022559"/>
    </source>
</evidence>
<dbReference type="Proteomes" id="UP000070544">
    <property type="component" value="Unassembled WGS sequence"/>
</dbReference>
<comment type="function">
    <text evidence="8">Thiol-specific peroxidase that catalyzes the reduction of hydrogen peroxide and organic hydroperoxides to water and alcohols, respectively. Plays a role in cell protection against oxidative stress by detoxifying peroxides.</text>
</comment>
<dbReference type="OMA" id="YTMNGWA"/>
<evidence type="ECO:0000256" key="6">
    <source>
        <dbReference type="ARBA" id="ARBA00079296"/>
    </source>
</evidence>
<evidence type="ECO:0000256" key="5">
    <source>
        <dbReference type="ARBA" id="ARBA00023284"/>
    </source>
</evidence>
<dbReference type="GO" id="GO:0008379">
    <property type="term" value="F:thioredoxin peroxidase activity"/>
    <property type="evidence" value="ECO:0007669"/>
    <property type="project" value="InterPro"/>
</dbReference>